<dbReference type="InterPro" id="IPR036291">
    <property type="entry name" value="NAD(P)-bd_dom_sf"/>
</dbReference>
<comment type="similarity">
    <text evidence="1 3">Belongs to the short-chain dehydrogenases/reductases (SDR) family.</text>
</comment>
<evidence type="ECO:0000256" key="3">
    <source>
        <dbReference type="RuleBase" id="RU000363"/>
    </source>
</evidence>
<dbReference type="PRINTS" id="PR00080">
    <property type="entry name" value="SDRFAMILY"/>
</dbReference>
<dbReference type="PANTHER" id="PTHR43976">
    <property type="entry name" value="SHORT CHAIN DEHYDROGENASE"/>
    <property type="match status" value="1"/>
</dbReference>
<evidence type="ECO:0000313" key="5">
    <source>
        <dbReference type="Proteomes" id="UP000069001"/>
    </source>
</evidence>
<dbReference type="PRINTS" id="PR00081">
    <property type="entry name" value="GDHRDH"/>
</dbReference>
<comment type="caution">
    <text evidence="4">The sequence shown here is derived from an EMBL/GenBank/DDBJ whole genome shotgun (WGS) entry which is preliminary data.</text>
</comment>
<dbReference type="InterPro" id="IPR002347">
    <property type="entry name" value="SDR_fam"/>
</dbReference>
<organism evidence="4 5">
    <name type="scientific">Burkholderia cepacia</name>
    <name type="common">Pseudomonas cepacia</name>
    <dbReference type="NCBI Taxonomy" id="292"/>
    <lineage>
        <taxon>Bacteria</taxon>
        <taxon>Pseudomonadati</taxon>
        <taxon>Pseudomonadota</taxon>
        <taxon>Betaproteobacteria</taxon>
        <taxon>Burkholderiales</taxon>
        <taxon>Burkholderiaceae</taxon>
        <taxon>Burkholderia</taxon>
        <taxon>Burkholderia cepacia complex</taxon>
    </lineage>
</organism>
<dbReference type="SUPFAM" id="SSF51735">
    <property type="entry name" value="NAD(P)-binding Rossmann-fold domains"/>
    <property type="match status" value="1"/>
</dbReference>
<protein>
    <submittedName>
        <fullName evidence="4">Dehydrogenase</fullName>
    </submittedName>
</protein>
<dbReference type="PANTHER" id="PTHR43976:SF16">
    <property type="entry name" value="SHORT-CHAIN DEHYDROGENASE_REDUCTASE FAMILY PROTEIN"/>
    <property type="match status" value="1"/>
</dbReference>
<evidence type="ECO:0000313" key="4">
    <source>
        <dbReference type="EMBL" id="KVK85705.1"/>
    </source>
</evidence>
<dbReference type="RefSeq" id="WP_059525387.1">
    <property type="nucleotide sequence ID" value="NZ_LOXZ01000034.1"/>
</dbReference>
<dbReference type="EMBL" id="LOYH01000029">
    <property type="protein sequence ID" value="KVK85705.1"/>
    <property type="molecule type" value="Genomic_DNA"/>
</dbReference>
<evidence type="ECO:0000256" key="1">
    <source>
        <dbReference type="ARBA" id="ARBA00006484"/>
    </source>
</evidence>
<keyword evidence="2" id="KW-0560">Oxidoreductase</keyword>
<accession>A0A103ZTA0</accession>
<dbReference type="InterPro" id="IPR051911">
    <property type="entry name" value="SDR_oxidoreductase"/>
</dbReference>
<sequence length="249" mass="26175">MKTVLITGCSSGFGLEIARHFLARDWQVVATMRTPNADVLPPSAHLRVLALDVTSADSIRAAIDAAGPIDVLVNNAGFGAAAPAELTPLDTVRALFETNTLGTIAVTQAVLPQFRERGAGVVVNVTSSVTLKALPLVGAYRASKAAVNAYTESMAVELEPFGVRAHLVLPGRAPDTRFSENARANIHGFEHEAYAAFVEKTIARMLDASGPITHAQDVAEAVWRAATDPSSPMRIPAGADALAWAADAR</sequence>
<dbReference type="Gene3D" id="3.40.50.720">
    <property type="entry name" value="NAD(P)-binding Rossmann-like Domain"/>
    <property type="match status" value="1"/>
</dbReference>
<dbReference type="AlphaFoldDB" id="A0A103ZTA0"/>
<dbReference type="CDD" id="cd05374">
    <property type="entry name" value="17beta-HSD-like_SDR_c"/>
    <property type="match status" value="1"/>
</dbReference>
<evidence type="ECO:0000256" key="2">
    <source>
        <dbReference type="ARBA" id="ARBA00023002"/>
    </source>
</evidence>
<gene>
    <name evidence="4" type="ORF">WS90_00445</name>
</gene>
<name>A0A103ZTA0_BURCE</name>
<dbReference type="Pfam" id="PF00106">
    <property type="entry name" value="adh_short"/>
    <property type="match status" value="1"/>
</dbReference>
<reference evidence="4 5" key="1">
    <citation type="submission" date="2015-11" db="EMBL/GenBank/DDBJ databases">
        <title>Expanding the genomic diversity of Burkholderia species for the development of highly accurate diagnostics.</title>
        <authorList>
            <person name="Sahl J."/>
            <person name="Keim P."/>
            <person name="Wagner D."/>
        </authorList>
    </citation>
    <scope>NUCLEOTIDE SEQUENCE [LARGE SCALE GENOMIC DNA]</scope>
    <source>
        <strain evidence="4 5">MSMB1302</strain>
    </source>
</reference>
<dbReference type="GO" id="GO:0016491">
    <property type="term" value="F:oxidoreductase activity"/>
    <property type="evidence" value="ECO:0007669"/>
    <property type="project" value="UniProtKB-KW"/>
</dbReference>
<proteinExistence type="inferred from homology"/>
<dbReference type="Proteomes" id="UP000069001">
    <property type="component" value="Unassembled WGS sequence"/>
</dbReference>